<organism evidence="2">
    <name type="scientific">Anguilla anguilla</name>
    <name type="common">European freshwater eel</name>
    <name type="synonym">Muraena anguilla</name>
    <dbReference type="NCBI Taxonomy" id="7936"/>
    <lineage>
        <taxon>Eukaryota</taxon>
        <taxon>Metazoa</taxon>
        <taxon>Chordata</taxon>
        <taxon>Craniata</taxon>
        <taxon>Vertebrata</taxon>
        <taxon>Euteleostomi</taxon>
        <taxon>Actinopterygii</taxon>
        <taxon>Neopterygii</taxon>
        <taxon>Teleostei</taxon>
        <taxon>Anguilliformes</taxon>
        <taxon>Anguillidae</taxon>
        <taxon>Anguilla</taxon>
    </lineage>
</organism>
<protein>
    <submittedName>
        <fullName evidence="2">Uncharacterized protein</fullName>
    </submittedName>
</protein>
<evidence type="ECO:0000256" key="1">
    <source>
        <dbReference type="SAM" id="MobiDB-lite"/>
    </source>
</evidence>
<sequence>MPTRSGERTDTHARVGMKTATRLSPKHQKISRVSWEEVPKTLT</sequence>
<reference evidence="2" key="2">
    <citation type="journal article" date="2015" name="Fish Shellfish Immunol.">
        <title>Early steps in the European eel (Anguilla anguilla)-Vibrio vulnificus interaction in the gills: Role of the RtxA13 toxin.</title>
        <authorList>
            <person name="Callol A."/>
            <person name="Pajuelo D."/>
            <person name="Ebbesson L."/>
            <person name="Teles M."/>
            <person name="MacKenzie S."/>
            <person name="Amaro C."/>
        </authorList>
    </citation>
    <scope>NUCLEOTIDE SEQUENCE</scope>
</reference>
<proteinExistence type="predicted"/>
<evidence type="ECO:0000313" key="2">
    <source>
        <dbReference type="EMBL" id="JAH02048.1"/>
    </source>
</evidence>
<reference evidence="2" key="1">
    <citation type="submission" date="2014-11" db="EMBL/GenBank/DDBJ databases">
        <authorList>
            <person name="Amaro Gonzalez C."/>
        </authorList>
    </citation>
    <scope>NUCLEOTIDE SEQUENCE</scope>
</reference>
<dbReference type="EMBL" id="GBXM01106529">
    <property type="protein sequence ID" value="JAH02048.1"/>
    <property type="molecule type" value="Transcribed_RNA"/>
</dbReference>
<name>A0A0E9PDW5_ANGAN</name>
<dbReference type="AlphaFoldDB" id="A0A0E9PDW5"/>
<feature type="compositionally biased region" description="Basic and acidic residues" evidence="1">
    <location>
        <begin position="34"/>
        <end position="43"/>
    </location>
</feature>
<feature type="compositionally biased region" description="Basic and acidic residues" evidence="1">
    <location>
        <begin position="1"/>
        <end position="13"/>
    </location>
</feature>
<accession>A0A0E9PDW5</accession>
<feature type="region of interest" description="Disordered" evidence="1">
    <location>
        <begin position="1"/>
        <end position="43"/>
    </location>
</feature>